<sequence>MAADDLDERAPLLARTASGGSQGARQRHRQADDELDFDARFRQWKAAVARKFRGKAHRQSEPTVLITHFDGLGQAQRILDAKRASALQNSRHEVTAMSSAEFQHQVEQVKHAISKCIYPKMIATGSSGSYFIRILSDPPEEASIAAHKTASNASQSQPPTTVVAVFKPKDEEPYGNLNPKRQFLRKYLWWAMGRPCLIPNFSYLSEVGASYLDSRLALQMVPRTELVQLSSPTFHYAYSDRVAYDEHRIPLPDKIGSYQTFLKGYVNASDFLRKHPWPSRTRSKTLLIRDMDEESRAHKVSRRKERARLRNCGVALKRLVLCRPSWEELNGDPLPSAPHPSASSPAPGTEVSASNSPVPDGAPTDGFSWTPKLMEQFRLQLERLVVLDFLMRNTDRGLDNFMIRHDVEKDEIKIGAIDNSLSFPIKHPNEIRQYPFGWLFLPSDLIGLPFSDATREHLLPILNDPAWWQHTTRGLRKIFEQDPYFDQAKFDKQMSVMRGQGWTLVQSLRAADEGPLDLCAREKKLIRQEVQEVSEERLEKIEGFKAAIDSEGHVVGTIKPSEQPSAANASTSKPSISRTISSGVLEQERRPIGIRASESYRKALLQAAETDAVANDIADLENESMLPAESGSTAAAISSSLPQSSTLFGKMASSALDGAERSPNERVPSRHQRMASANDVGSLSFRRADVARGSDEGDGILGRTGIEVLEGLDRERKRNRRRGFLRSRQRSSTISSSDAAATSQGRAQAGHGARKSSEDAGRGAEEGGWDLASSVMSDPGMRFDGTRRWPRSQSATRPAEGMVGSLYDLHSQDEVLSEEEEEGEEDDDAEYSRGDSVGAASGPSSPTFRRQVPTIDSVLQAHSGKTKGSPAATPDEGAGEGRGGAFVPHIPHPRSVGRTGYDADNADNEHRPKGDSTKRLVKVVVEKISSDTKQAWLKWI</sequence>
<evidence type="ECO:0000256" key="9">
    <source>
        <dbReference type="SAM" id="MobiDB-lite"/>
    </source>
</evidence>
<evidence type="ECO:0000259" key="10">
    <source>
        <dbReference type="PROSITE" id="PS50290"/>
    </source>
</evidence>
<protein>
    <recommendedName>
        <fullName evidence="2">1-phosphatidylinositol 4-kinase</fullName>
        <ecNumber evidence="2">2.7.1.67</ecNumber>
    </recommendedName>
</protein>
<feature type="region of interest" description="Disordered" evidence="9">
    <location>
        <begin position="557"/>
        <end position="582"/>
    </location>
</feature>
<keyword evidence="8" id="KW-0472">Membrane</keyword>
<evidence type="ECO:0000256" key="6">
    <source>
        <dbReference type="ARBA" id="ARBA00022777"/>
    </source>
</evidence>
<evidence type="ECO:0000313" key="12">
    <source>
        <dbReference type="Proteomes" id="UP000019462"/>
    </source>
</evidence>
<dbReference type="GO" id="GO:0005802">
    <property type="term" value="C:trans-Golgi network"/>
    <property type="evidence" value="ECO:0007669"/>
    <property type="project" value="TreeGrafter"/>
</dbReference>
<dbReference type="PANTHER" id="PTHR12865:SF1">
    <property type="entry name" value="PHOSPHATIDYLINOSITOL 4-KINASE TYPE 2"/>
    <property type="match status" value="1"/>
</dbReference>
<dbReference type="PROSITE" id="PS50290">
    <property type="entry name" value="PI3_4_KINASE_3"/>
    <property type="match status" value="1"/>
</dbReference>
<feature type="compositionally biased region" description="Basic residues" evidence="9">
    <location>
        <begin position="720"/>
        <end position="729"/>
    </location>
</feature>
<evidence type="ECO:0000256" key="1">
    <source>
        <dbReference type="ARBA" id="ARBA00004236"/>
    </source>
</evidence>
<dbReference type="GO" id="GO:0005768">
    <property type="term" value="C:endosome"/>
    <property type="evidence" value="ECO:0007669"/>
    <property type="project" value="TreeGrafter"/>
</dbReference>
<name>W3VEA7_MOEAP</name>
<dbReference type="GO" id="GO:0004430">
    <property type="term" value="F:1-phosphatidylinositol 4-kinase activity"/>
    <property type="evidence" value="ECO:0007669"/>
    <property type="project" value="UniProtKB-EC"/>
</dbReference>
<evidence type="ECO:0000256" key="7">
    <source>
        <dbReference type="ARBA" id="ARBA00022840"/>
    </source>
</evidence>
<feature type="compositionally biased region" description="Polar residues" evidence="9">
    <location>
        <begin position="560"/>
        <end position="582"/>
    </location>
</feature>
<feature type="region of interest" description="Disordered" evidence="9">
    <location>
        <begin position="655"/>
        <end position="680"/>
    </location>
</feature>
<keyword evidence="5" id="KW-0547">Nucleotide-binding</keyword>
<dbReference type="Proteomes" id="UP000019462">
    <property type="component" value="Unassembled WGS sequence"/>
</dbReference>
<dbReference type="EC" id="2.7.1.67" evidence="2"/>
<keyword evidence="6" id="KW-0418">Kinase</keyword>
<dbReference type="EMBL" id="AWNI01000040">
    <property type="protein sequence ID" value="ETS59884.1"/>
    <property type="molecule type" value="Genomic_DNA"/>
</dbReference>
<dbReference type="GO" id="GO:0005524">
    <property type="term" value="F:ATP binding"/>
    <property type="evidence" value="ECO:0007669"/>
    <property type="project" value="UniProtKB-KW"/>
</dbReference>
<dbReference type="PANTHER" id="PTHR12865">
    <property type="entry name" value="PHOSPHATIDYLINOSITOL 4-KINASE TYPE-II"/>
    <property type="match status" value="1"/>
</dbReference>
<feature type="region of interest" description="Disordered" evidence="9">
    <location>
        <begin position="332"/>
        <end position="365"/>
    </location>
</feature>
<dbReference type="InterPro" id="IPR000403">
    <property type="entry name" value="PI3/4_kinase_cat_dom"/>
</dbReference>
<proteinExistence type="predicted"/>
<keyword evidence="4" id="KW-0808">Transferase</keyword>
<dbReference type="Pfam" id="PF00454">
    <property type="entry name" value="PI3_PI4_kinase"/>
    <property type="match status" value="2"/>
</dbReference>
<dbReference type="GO" id="GO:0007032">
    <property type="term" value="P:endosome organization"/>
    <property type="evidence" value="ECO:0007669"/>
    <property type="project" value="TreeGrafter"/>
</dbReference>
<comment type="caution">
    <text evidence="11">The sequence shown here is derived from an EMBL/GenBank/DDBJ whole genome shotgun (WGS) entry which is preliminary data.</text>
</comment>
<organism evidence="11 12">
    <name type="scientific">Moesziomyces aphidis</name>
    <name type="common">Pseudozyma aphidis</name>
    <dbReference type="NCBI Taxonomy" id="84754"/>
    <lineage>
        <taxon>Eukaryota</taxon>
        <taxon>Fungi</taxon>
        <taxon>Dikarya</taxon>
        <taxon>Basidiomycota</taxon>
        <taxon>Ustilaginomycotina</taxon>
        <taxon>Ustilaginomycetes</taxon>
        <taxon>Ustilaginales</taxon>
        <taxon>Ustilaginaceae</taxon>
        <taxon>Moesziomyces</taxon>
    </lineage>
</organism>
<dbReference type="GO" id="GO:0005886">
    <property type="term" value="C:plasma membrane"/>
    <property type="evidence" value="ECO:0007669"/>
    <property type="project" value="UniProtKB-SubCell"/>
</dbReference>
<evidence type="ECO:0000256" key="5">
    <source>
        <dbReference type="ARBA" id="ARBA00022741"/>
    </source>
</evidence>
<accession>W3VEA7</accession>
<evidence type="ECO:0000256" key="4">
    <source>
        <dbReference type="ARBA" id="ARBA00022679"/>
    </source>
</evidence>
<evidence type="ECO:0000256" key="3">
    <source>
        <dbReference type="ARBA" id="ARBA00022475"/>
    </source>
</evidence>
<dbReference type="GO" id="GO:0007030">
    <property type="term" value="P:Golgi organization"/>
    <property type="evidence" value="ECO:0007669"/>
    <property type="project" value="TreeGrafter"/>
</dbReference>
<keyword evidence="12" id="KW-1185">Reference proteome</keyword>
<dbReference type="HOGENOM" id="CLU_010371_0_0_1"/>
<feature type="region of interest" description="Disordered" evidence="9">
    <location>
        <begin position="1"/>
        <end position="32"/>
    </location>
</feature>
<keyword evidence="3" id="KW-1003">Cell membrane</keyword>
<keyword evidence="7" id="KW-0067">ATP-binding</keyword>
<feature type="compositionally biased region" description="Acidic residues" evidence="9">
    <location>
        <begin position="815"/>
        <end position="829"/>
    </location>
</feature>
<feature type="compositionally biased region" description="Low complexity" evidence="9">
    <location>
        <begin position="730"/>
        <end position="744"/>
    </location>
</feature>
<dbReference type="GO" id="GO:0000329">
    <property type="term" value="C:fungal-type vacuole membrane"/>
    <property type="evidence" value="ECO:0007669"/>
    <property type="project" value="TreeGrafter"/>
</dbReference>
<reference evidence="11 12" key="1">
    <citation type="journal article" date="2014" name="Genome Announc.">
        <title>Genome sequence of the basidiomycetous fungus Pseudozyma aphidis DSM70725, an efficient producer of biosurfactant mannosylerythritol lipids.</title>
        <authorList>
            <person name="Lorenz S."/>
            <person name="Guenther M."/>
            <person name="Grumaz C."/>
            <person name="Rupp S."/>
            <person name="Zibek S."/>
            <person name="Sohn K."/>
        </authorList>
    </citation>
    <scope>NUCLEOTIDE SEQUENCE [LARGE SCALE GENOMIC DNA]</scope>
    <source>
        <strain evidence="12">ATCC 32657 / CBS 517.83 / DSM 70725 / JCM 10318 / NBRC 10182 / NRRL Y-7954 / St-0401</strain>
    </source>
</reference>
<evidence type="ECO:0000256" key="2">
    <source>
        <dbReference type="ARBA" id="ARBA00012169"/>
    </source>
</evidence>
<feature type="compositionally biased region" description="Basic and acidic residues" evidence="9">
    <location>
        <begin position="755"/>
        <end position="765"/>
    </location>
</feature>
<feature type="compositionally biased region" description="Basic and acidic residues" evidence="9">
    <location>
        <begin position="658"/>
        <end position="668"/>
    </location>
</feature>
<gene>
    <name evidence="11" type="ORF">PaG_06206</name>
</gene>
<evidence type="ECO:0000256" key="8">
    <source>
        <dbReference type="ARBA" id="ARBA00023136"/>
    </source>
</evidence>
<feature type="compositionally biased region" description="Basic and acidic residues" evidence="9">
    <location>
        <begin position="907"/>
        <end position="917"/>
    </location>
</feature>
<dbReference type="AlphaFoldDB" id="W3VEA7"/>
<dbReference type="GO" id="GO:0046854">
    <property type="term" value="P:phosphatidylinositol phosphate biosynthetic process"/>
    <property type="evidence" value="ECO:0007669"/>
    <property type="project" value="TreeGrafter"/>
</dbReference>
<evidence type="ECO:0000313" key="11">
    <source>
        <dbReference type="EMBL" id="ETS59884.1"/>
    </source>
</evidence>
<comment type="subcellular location">
    <subcellularLocation>
        <location evidence="1">Cell membrane</location>
    </subcellularLocation>
</comment>
<dbReference type="InterPro" id="IPR039756">
    <property type="entry name" value="Lsb6/PI4K2"/>
</dbReference>
<feature type="region of interest" description="Disordered" evidence="9">
    <location>
        <begin position="720"/>
        <end position="917"/>
    </location>
</feature>
<dbReference type="OrthoDB" id="3349449at2759"/>
<feature type="domain" description="PI3K/PI4K catalytic" evidence="10">
    <location>
        <begin position="116"/>
        <end position="527"/>
    </location>
</feature>